<proteinExistence type="predicted"/>
<comment type="caution">
    <text evidence="7">The sequence shown here is derived from an EMBL/GenBank/DDBJ whole genome shotgun (WGS) entry which is preliminary data.</text>
</comment>
<accession>A0A8H2ZSX7</accession>
<protein>
    <submittedName>
        <fullName evidence="7">2b14fb00-ce0e-429e-bb1a-8dca1da3a900-CDS</fullName>
    </submittedName>
</protein>
<evidence type="ECO:0000259" key="6">
    <source>
        <dbReference type="Pfam" id="PF01061"/>
    </source>
</evidence>
<comment type="subcellular location">
    <subcellularLocation>
        <location evidence="1">Membrane</location>
        <topology evidence="1">Multi-pass membrane protein</topology>
    </subcellularLocation>
</comment>
<feature type="transmembrane region" description="Helical" evidence="5">
    <location>
        <begin position="66"/>
        <end position="84"/>
    </location>
</feature>
<evidence type="ECO:0000256" key="1">
    <source>
        <dbReference type="ARBA" id="ARBA00004141"/>
    </source>
</evidence>
<keyword evidence="2 5" id="KW-0812">Transmembrane</keyword>
<dbReference type="GO" id="GO:0140359">
    <property type="term" value="F:ABC-type transporter activity"/>
    <property type="evidence" value="ECO:0007669"/>
    <property type="project" value="InterPro"/>
</dbReference>
<dbReference type="GO" id="GO:0016020">
    <property type="term" value="C:membrane"/>
    <property type="evidence" value="ECO:0007669"/>
    <property type="project" value="UniProtKB-SubCell"/>
</dbReference>
<evidence type="ECO:0000256" key="5">
    <source>
        <dbReference type="SAM" id="Phobius"/>
    </source>
</evidence>
<dbReference type="Pfam" id="PF01061">
    <property type="entry name" value="ABC2_membrane"/>
    <property type="match status" value="1"/>
</dbReference>
<name>A0A8H2ZSX7_9HELO</name>
<keyword evidence="8" id="KW-1185">Reference proteome</keyword>
<dbReference type="OrthoDB" id="5105768at2759"/>
<dbReference type="Proteomes" id="UP000624404">
    <property type="component" value="Unassembled WGS sequence"/>
</dbReference>
<dbReference type="EMBL" id="CAJHIA010000030">
    <property type="protein sequence ID" value="CAD6447910.1"/>
    <property type="molecule type" value="Genomic_DNA"/>
</dbReference>
<organism evidence="7 8">
    <name type="scientific">Sclerotinia trifoliorum</name>
    <dbReference type="NCBI Taxonomy" id="28548"/>
    <lineage>
        <taxon>Eukaryota</taxon>
        <taxon>Fungi</taxon>
        <taxon>Dikarya</taxon>
        <taxon>Ascomycota</taxon>
        <taxon>Pezizomycotina</taxon>
        <taxon>Leotiomycetes</taxon>
        <taxon>Helotiales</taxon>
        <taxon>Sclerotiniaceae</taxon>
        <taxon>Sclerotinia</taxon>
    </lineage>
</organism>
<evidence type="ECO:0000256" key="4">
    <source>
        <dbReference type="ARBA" id="ARBA00023136"/>
    </source>
</evidence>
<evidence type="ECO:0000313" key="7">
    <source>
        <dbReference type="EMBL" id="CAD6447910.1"/>
    </source>
</evidence>
<dbReference type="AlphaFoldDB" id="A0A8H2ZSX7"/>
<keyword evidence="3 5" id="KW-1133">Transmembrane helix</keyword>
<evidence type="ECO:0000256" key="2">
    <source>
        <dbReference type="ARBA" id="ARBA00022692"/>
    </source>
</evidence>
<reference evidence="7" key="1">
    <citation type="submission" date="2020-10" db="EMBL/GenBank/DDBJ databases">
        <authorList>
            <person name="Kusch S."/>
        </authorList>
    </citation>
    <scope>NUCLEOTIDE SEQUENCE</scope>
    <source>
        <strain evidence="7">SwB9</strain>
    </source>
</reference>
<gene>
    <name evidence="7" type="ORF">SCLTRI_LOCUS7705</name>
</gene>
<evidence type="ECO:0000256" key="3">
    <source>
        <dbReference type="ARBA" id="ARBA00022989"/>
    </source>
</evidence>
<evidence type="ECO:0000313" key="8">
    <source>
        <dbReference type="Proteomes" id="UP000624404"/>
    </source>
</evidence>
<dbReference type="InterPro" id="IPR013525">
    <property type="entry name" value="ABC2_TM"/>
</dbReference>
<feature type="domain" description="ABC-2 type transporter transmembrane" evidence="6">
    <location>
        <begin position="7"/>
        <end position="85"/>
    </location>
</feature>
<keyword evidence="4 5" id="KW-0472">Membrane</keyword>
<sequence>MDQRAVLTIWAQRLIVEKHNRYAFYHPFTEAVAAILCDLPVKVGTNVTFHATLYFMTNLRRTASAFFNYLVFMFFIVLTMSMVFRT</sequence>